<evidence type="ECO:0000256" key="4">
    <source>
        <dbReference type="ARBA" id="ARBA00022989"/>
    </source>
</evidence>
<dbReference type="InterPro" id="IPR051258">
    <property type="entry name" value="Diverse_Substrate_Transporter"/>
</dbReference>
<feature type="transmembrane region" description="Helical" evidence="6">
    <location>
        <begin position="159"/>
        <end position="181"/>
    </location>
</feature>
<feature type="domain" description="EamA" evidence="7">
    <location>
        <begin position="11"/>
        <end position="147"/>
    </location>
</feature>
<dbReference type="Gene3D" id="1.10.3730.20">
    <property type="match status" value="1"/>
</dbReference>
<proteinExistence type="predicted"/>
<evidence type="ECO:0000313" key="8">
    <source>
        <dbReference type="EMBL" id="GGY74444.1"/>
    </source>
</evidence>
<feature type="transmembrane region" description="Helical" evidence="6">
    <location>
        <begin position="107"/>
        <end position="123"/>
    </location>
</feature>
<dbReference type="Proteomes" id="UP000619761">
    <property type="component" value="Unassembled WGS sequence"/>
</dbReference>
<organism evidence="8 9">
    <name type="scientific">Cellvibrio zantedeschiae</name>
    <dbReference type="NCBI Taxonomy" id="1237077"/>
    <lineage>
        <taxon>Bacteria</taxon>
        <taxon>Pseudomonadati</taxon>
        <taxon>Pseudomonadota</taxon>
        <taxon>Gammaproteobacteria</taxon>
        <taxon>Cellvibrionales</taxon>
        <taxon>Cellvibrionaceae</taxon>
        <taxon>Cellvibrio</taxon>
    </lineage>
</organism>
<feature type="transmembrane region" description="Helical" evidence="6">
    <location>
        <begin position="255"/>
        <end position="274"/>
    </location>
</feature>
<dbReference type="InterPro" id="IPR000620">
    <property type="entry name" value="EamA_dom"/>
</dbReference>
<accession>A0ABQ3B2H4</accession>
<keyword evidence="9" id="KW-1185">Reference proteome</keyword>
<name>A0ABQ3B2H4_9GAMM</name>
<feature type="transmembrane region" description="Helical" evidence="6">
    <location>
        <begin position="135"/>
        <end position="153"/>
    </location>
</feature>
<feature type="domain" description="EamA" evidence="7">
    <location>
        <begin position="163"/>
        <end position="297"/>
    </location>
</feature>
<evidence type="ECO:0000256" key="5">
    <source>
        <dbReference type="ARBA" id="ARBA00023136"/>
    </source>
</evidence>
<gene>
    <name evidence="8" type="ORF">GCM10011613_19830</name>
</gene>
<feature type="transmembrane region" description="Helical" evidence="6">
    <location>
        <begin position="40"/>
        <end position="62"/>
    </location>
</feature>
<dbReference type="SUPFAM" id="SSF103481">
    <property type="entry name" value="Multidrug resistance efflux transporter EmrE"/>
    <property type="match status" value="2"/>
</dbReference>
<sequence>MKSEHMENYTKGIICILLGTCCFAAKGILIKLAYRYGVTATPLLMLRMLFSLPFYAGVAIWLQTQQQSALSKTEVWQIIGLGLLSYYVSSLFDFMGLQYISAGLERLILYVYPTLVLLILAFIKHQKISAKEKLALAIAYTGMLLVFVHDIKLGNSWEVTTLGSGLVLLSTISFAIFIVLAGDMIPRVGSLRFTAYGMLSACAGVIAHNLAIEGVDSIQQPLPVYALAFALAIFCTVIPSFLMNEGIRIIGSGRAAILGIFGPVVTLFLGALVLSESLSFIQLAGAALVIGGVILTSRKK</sequence>
<feature type="transmembrane region" description="Helical" evidence="6">
    <location>
        <begin position="280"/>
        <end position="297"/>
    </location>
</feature>
<reference evidence="9" key="1">
    <citation type="journal article" date="2019" name="Int. J. Syst. Evol. Microbiol.">
        <title>The Global Catalogue of Microorganisms (GCM) 10K type strain sequencing project: providing services to taxonomists for standard genome sequencing and annotation.</title>
        <authorList>
            <consortium name="The Broad Institute Genomics Platform"/>
            <consortium name="The Broad Institute Genome Sequencing Center for Infectious Disease"/>
            <person name="Wu L."/>
            <person name="Ma J."/>
        </authorList>
    </citation>
    <scope>NUCLEOTIDE SEQUENCE [LARGE SCALE GENOMIC DNA]</scope>
    <source>
        <strain evidence="9">KCTC 32239</strain>
    </source>
</reference>
<dbReference type="PANTHER" id="PTHR42920:SF5">
    <property type="entry name" value="EAMA DOMAIN-CONTAINING PROTEIN"/>
    <property type="match status" value="1"/>
</dbReference>
<keyword evidence="2" id="KW-1003">Cell membrane</keyword>
<dbReference type="EMBL" id="BMYZ01000001">
    <property type="protein sequence ID" value="GGY74444.1"/>
    <property type="molecule type" value="Genomic_DNA"/>
</dbReference>
<feature type="transmembrane region" description="Helical" evidence="6">
    <location>
        <begin position="74"/>
        <end position="95"/>
    </location>
</feature>
<keyword evidence="3 6" id="KW-0812">Transmembrane</keyword>
<evidence type="ECO:0000256" key="6">
    <source>
        <dbReference type="SAM" id="Phobius"/>
    </source>
</evidence>
<comment type="caution">
    <text evidence="8">The sequence shown here is derived from an EMBL/GenBank/DDBJ whole genome shotgun (WGS) entry which is preliminary data.</text>
</comment>
<evidence type="ECO:0000259" key="7">
    <source>
        <dbReference type="Pfam" id="PF00892"/>
    </source>
</evidence>
<feature type="transmembrane region" description="Helical" evidence="6">
    <location>
        <begin position="12"/>
        <end position="34"/>
    </location>
</feature>
<dbReference type="PANTHER" id="PTHR42920">
    <property type="entry name" value="OS03G0707200 PROTEIN-RELATED"/>
    <property type="match status" value="1"/>
</dbReference>
<dbReference type="RefSeq" id="WP_189417969.1">
    <property type="nucleotide sequence ID" value="NZ_BMYZ01000001.1"/>
</dbReference>
<evidence type="ECO:0000256" key="3">
    <source>
        <dbReference type="ARBA" id="ARBA00022692"/>
    </source>
</evidence>
<keyword evidence="4 6" id="KW-1133">Transmembrane helix</keyword>
<comment type="subcellular location">
    <subcellularLocation>
        <location evidence="1">Cell membrane</location>
        <topology evidence="1">Multi-pass membrane protein</topology>
    </subcellularLocation>
</comment>
<dbReference type="Pfam" id="PF00892">
    <property type="entry name" value="EamA"/>
    <property type="match status" value="2"/>
</dbReference>
<dbReference type="InterPro" id="IPR037185">
    <property type="entry name" value="EmrE-like"/>
</dbReference>
<feature type="transmembrane region" description="Helical" evidence="6">
    <location>
        <begin position="224"/>
        <end position="243"/>
    </location>
</feature>
<evidence type="ECO:0000256" key="2">
    <source>
        <dbReference type="ARBA" id="ARBA00022475"/>
    </source>
</evidence>
<feature type="transmembrane region" description="Helical" evidence="6">
    <location>
        <begin position="193"/>
        <end position="212"/>
    </location>
</feature>
<keyword evidence="5 6" id="KW-0472">Membrane</keyword>
<evidence type="ECO:0000256" key="1">
    <source>
        <dbReference type="ARBA" id="ARBA00004651"/>
    </source>
</evidence>
<protein>
    <submittedName>
        <fullName evidence="8">Permease</fullName>
    </submittedName>
</protein>
<evidence type="ECO:0000313" key="9">
    <source>
        <dbReference type="Proteomes" id="UP000619761"/>
    </source>
</evidence>